<protein>
    <submittedName>
        <fullName evidence="2">ABC-2 type transport system permease protein</fullName>
    </submittedName>
</protein>
<dbReference type="GO" id="GO:0005886">
    <property type="term" value="C:plasma membrane"/>
    <property type="evidence" value="ECO:0007669"/>
    <property type="project" value="UniProtKB-SubCell"/>
</dbReference>
<dbReference type="PANTHER" id="PTHR43471">
    <property type="entry name" value="ABC TRANSPORTER PERMEASE"/>
    <property type="match status" value="1"/>
</dbReference>
<dbReference type="Proteomes" id="UP000199370">
    <property type="component" value="Unassembled WGS sequence"/>
</dbReference>
<name>A0A1G9ZDQ8_9EURY</name>
<evidence type="ECO:0000313" key="3">
    <source>
        <dbReference type="Proteomes" id="UP000199370"/>
    </source>
</evidence>
<feature type="transmembrane region" description="Helical" evidence="1">
    <location>
        <begin position="167"/>
        <end position="191"/>
    </location>
</feature>
<keyword evidence="1" id="KW-1133">Transmembrane helix</keyword>
<organism evidence="2 3">
    <name type="scientific">Haloarchaeobius iranensis</name>
    <dbReference type="NCBI Taxonomy" id="996166"/>
    <lineage>
        <taxon>Archaea</taxon>
        <taxon>Methanobacteriati</taxon>
        <taxon>Methanobacteriota</taxon>
        <taxon>Stenosarchaea group</taxon>
        <taxon>Halobacteria</taxon>
        <taxon>Halobacteriales</taxon>
        <taxon>Halorubellaceae</taxon>
        <taxon>Haloarchaeobius</taxon>
    </lineage>
</organism>
<dbReference type="STRING" id="996166.SAMN05192554_11942"/>
<dbReference type="AlphaFoldDB" id="A0A1G9ZDQ8"/>
<feature type="transmembrane region" description="Helical" evidence="1">
    <location>
        <begin position="247"/>
        <end position="266"/>
    </location>
</feature>
<dbReference type="Pfam" id="PF12679">
    <property type="entry name" value="ABC2_membrane_2"/>
    <property type="match status" value="1"/>
</dbReference>
<gene>
    <name evidence="2" type="ORF">SAMN05192554_11942</name>
</gene>
<feature type="transmembrane region" description="Helical" evidence="1">
    <location>
        <begin position="134"/>
        <end position="155"/>
    </location>
</feature>
<accession>A0A1G9ZDQ8</accession>
<dbReference type="RefSeq" id="WP_089735203.1">
    <property type="nucleotide sequence ID" value="NZ_FNIA01000019.1"/>
</dbReference>
<proteinExistence type="predicted"/>
<keyword evidence="1" id="KW-0472">Membrane</keyword>
<sequence length="274" mass="30235">MTWRDIAHKDINDAGRSKSIWLLVGILLALSLGYAYAHQYLGEETFAGFVNGLAGVIALVLPLLAIMLGYKAVVHERTSGSLLLTLSLPHNRRDLAVGTFVGRAVVLLVPTLVALVLAGGLGAILYGTEGVARYPWFLFATALFGLSFVGIAVGLSMSTTRDRWITFGALGGYLLLVNFWGLLHTVTLLILHRFDTSVLLPQNLPEWSYLYRLLEPGQAYYRLVELGFDGQRASLYLRESAPFYVDWWMAGLLLVLWAGIPMLVGYRRFVAGDL</sequence>
<dbReference type="OrthoDB" id="86287at2157"/>
<feature type="transmembrane region" description="Helical" evidence="1">
    <location>
        <begin position="20"/>
        <end position="37"/>
    </location>
</feature>
<evidence type="ECO:0000256" key="1">
    <source>
        <dbReference type="SAM" id="Phobius"/>
    </source>
</evidence>
<dbReference type="GO" id="GO:0140359">
    <property type="term" value="F:ABC-type transporter activity"/>
    <property type="evidence" value="ECO:0007669"/>
    <property type="project" value="InterPro"/>
</dbReference>
<feature type="transmembrane region" description="Helical" evidence="1">
    <location>
        <begin position="95"/>
        <end position="128"/>
    </location>
</feature>
<feature type="transmembrane region" description="Helical" evidence="1">
    <location>
        <begin position="49"/>
        <end position="74"/>
    </location>
</feature>
<reference evidence="2 3" key="1">
    <citation type="submission" date="2016-10" db="EMBL/GenBank/DDBJ databases">
        <authorList>
            <person name="de Groot N.N."/>
        </authorList>
    </citation>
    <scope>NUCLEOTIDE SEQUENCE [LARGE SCALE GENOMIC DNA]</scope>
    <source>
        <strain evidence="3">EB21,IBRC-M 10013,KCTC 4048</strain>
    </source>
</reference>
<dbReference type="EMBL" id="FNIA01000019">
    <property type="protein sequence ID" value="SDN18756.1"/>
    <property type="molecule type" value="Genomic_DNA"/>
</dbReference>
<evidence type="ECO:0000313" key="2">
    <source>
        <dbReference type="EMBL" id="SDN18756.1"/>
    </source>
</evidence>
<keyword evidence="3" id="KW-1185">Reference proteome</keyword>
<keyword evidence="1" id="KW-0812">Transmembrane</keyword>
<dbReference type="PANTHER" id="PTHR43471:SF1">
    <property type="entry name" value="ABC TRANSPORTER PERMEASE PROTEIN NOSY-RELATED"/>
    <property type="match status" value="1"/>
</dbReference>